<evidence type="ECO:0000256" key="1">
    <source>
        <dbReference type="SAM" id="Phobius"/>
    </source>
</evidence>
<protein>
    <submittedName>
        <fullName evidence="2">Uncharacterized protein</fullName>
    </submittedName>
</protein>
<gene>
    <name evidence="2" type="ORF">FNH05_11855</name>
</gene>
<name>A0A558CXD7_9PSEU</name>
<dbReference type="EMBL" id="VJWX01000089">
    <property type="protein sequence ID" value="TVT53439.1"/>
    <property type="molecule type" value="Genomic_DNA"/>
</dbReference>
<evidence type="ECO:0000313" key="2">
    <source>
        <dbReference type="EMBL" id="TVT53439.1"/>
    </source>
</evidence>
<evidence type="ECO:0000313" key="3">
    <source>
        <dbReference type="Proteomes" id="UP000320011"/>
    </source>
</evidence>
<feature type="transmembrane region" description="Helical" evidence="1">
    <location>
        <begin position="72"/>
        <end position="95"/>
    </location>
</feature>
<keyword evidence="3" id="KW-1185">Reference proteome</keyword>
<dbReference type="AlphaFoldDB" id="A0A558CXD7"/>
<keyword evidence="1" id="KW-0472">Membrane</keyword>
<feature type="transmembrane region" description="Helical" evidence="1">
    <location>
        <begin position="6"/>
        <end position="24"/>
    </location>
</feature>
<comment type="caution">
    <text evidence="2">The sequence shown here is derived from an EMBL/GenBank/DDBJ whole genome shotgun (WGS) entry which is preliminary data.</text>
</comment>
<reference evidence="2 3" key="1">
    <citation type="submission" date="2019-07" db="EMBL/GenBank/DDBJ databases">
        <authorList>
            <person name="Duangmal K."/>
            <person name="Teo W.F.A."/>
        </authorList>
    </citation>
    <scope>NUCLEOTIDE SEQUENCE [LARGE SCALE GENOMIC DNA]</scope>
    <source>
        <strain evidence="2 3">TBRC 6029</strain>
    </source>
</reference>
<reference evidence="2 3" key="2">
    <citation type="submission" date="2019-08" db="EMBL/GenBank/DDBJ databases">
        <title>Amycolatopsis acidicola sp. nov., isolated from peat swamp forest soil.</title>
        <authorList>
            <person name="Srisuk N."/>
        </authorList>
    </citation>
    <scope>NUCLEOTIDE SEQUENCE [LARGE SCALE GENOMIC DNA]</scope>
    <source>
        <strain evidence="2 3">TBRC 6029</strain>
    </source>
</reference>
<organism evidence="2 3">
    <name type="scientific">Amycolatopsis rhizosphaerae</name>
    <dbReference type="NCBI Taxonomy" id="2053003"/>
    <lineage>
        <taxon>Bacteria</taxon>
        <taxon>Bacillati</taxon>
        <taxon>Actinomycetota</taxon>
        <taxon>Actinomycetes</taxon>
        <taxon>Pseudonocardiales</taxon>
        <taxon>Pseudonocardiaceae</taxon>
        <taxon>Amycolatopsis</taxon>
    </lineage>
</organism>
<sequence>MNVQVTPTEIVVALSSLVALMLMWRSGARRARRAAEQARASVRVVSLAGRVLLTTAGMVGVQWLVFTYSADVTLRLVALVLPDLVAAYVVTRALAVTELGTARRYRGDRR</sequence>
<dbReference type="RefSeq" id="WP_144587420.1">
    <property type="nucleotide sequence ID" value="NZ_VJWX01000089.1"/>
</dbReference>
<accession>A0A558CXD7</accession>
<keyword evidence="1" id="KW-1133">Transmembrane helix</keyword>
<keyword evidence="1" id="KW-0812">Transmembrane</keyword>
<feature type="transmembrane region" description="Helical" evidence="1">
    <location>
        <begin position="44"/>
        <end position="66"/>
    </location>
</feature>
<proteinExistence type="predicted"/>
<dbReference type="Proteomes" id="UP000320011">
    <property type="component" value="Unassembled WGS sequence"/>
</dbReference>